<protein>
    <submittedName>
        <fullName evidence="2">BLUF domain-containing protein</fullName>
    </submittedName>
</protein>
<dbReference type="InterPro" id="IPR007024">
    <property type="entry name" value="BLUF_domain"/>
</dbReference>
<dbReference type="Proteomes" id="UP001277561">
    <property type="component" value="Unassembled WGS sequence"/>
</dbReference>
<feature type="domain" description="BLUF" evidence="1">
    <location>
        <begin position="3"/>
        <end position="88"/>
    </location>
</feature>
<reference evidence="2" key="1">
    <citation type="journal article" date="2023" name="Phytobiomes J">
        <title>Deciphering the key players within the bacterial microbiota associated with aerial crown gall tumors on rhododendron: Insights into the gallobiome.</title>
        <authorList>
            <person name="Kuzmanovic N."/>
            <person name="Nesme J."/>
            <person name="Wolf J."/>
            <person name="Neumann-Schaal M."/>
            <person name="Petersen J."/>
            <person name="Fernandez-Gnecco G."/>
            <person name="Sproeer C."/>
            <person name="Bunk B."/>
            <person name="Overmann J."/>
            <person name="Sorensen S.J."/>
            <person name="Idczak E."/>
            <person name="Smalla K."/>
        </authorList>
    </citation>
    <scope>NUCLEOTIDE SEQUENCE [LARGE SCALE GENOMIC DNA]</scope>
    <source>
        <strain evidence="2">Rho-14.1</strain>
    </source>
</reference>
<keyword evidence="3" id="KW-1185">Reference proteome</keyword>
<evidence type="ECO:0000313" key="3">
    <source>
        <dbReference type="Proteomes" id="UP001277561"/>
    </source>
</evidence>
<evidence type="ECO:0000259" key="1">
    <source>
        <dbReference type="PROSITE" id="PS50925"/>
    </source>
</evidence>
<gene>
    <name evidence="2" type="ORF">RMS29_25415</name>
</gene>
<dbReference type="Gene3D" id="3.30.70.100">
    <property type="match status" value="1"/>
</dbReference>
<sequence>MPLYRLLYRSEIALKVCESDLDSQIDEIVTASITSNAKVGLTGALIAFEGLFVQVLEGSRMPLERTFERICCDARHRKVQLVDLAAAD</sequence>
<evidence type="ECO:0000313" key="2">
    <source>
        <dbReference type="EMBL" id="MDX8332552.1"/>
    </source>
</evidence>
<dbReference type="EMBL" id="JAVRAD010000019">
    <property type="protein sequence ID" value="MDX8332552.1"/>
    <property type="molecule type" value="Genomic_DNA"/>
</dbReference>
<dbReference type="PROSITE" id="PS50925">
    <property type="entry name" value="BLUF"/>
    <property type="match status" value="1"/>
</dbReference>
<dbReference type="Pfam" id="PF04940">
    <property type="entry name" value="BLUF"/>
    <property type="match status" value="1"/>
</dbReference>
<dbReference type="SUPFAM" id="SSF54975">
    <property type="entry name" value="Acylphosphatase/BLUF domain-like"/>
    <property type="match status" value="1"/>
</dbReference>
<name>A0ABU4W7E8_9HYPH</name>
<dbReference type="SMART" id="SM01034">
    <property type="entry name" value="BLUF"/>
    <property type="match status" value="1"/>
</dbReference>
<organism evidence="2 3">
    <name type="scientific">Agrobacterium rosae</name>
    <dbReference type="NCBI Taxonomy" id="1972867"/>
    <lineage>
        <taxon>Bacteria</taxon>
        <taxon>Pseudomonadati</taxon>
        <taxon>Pseudomonadota</taxon>
        <taxon>Alphaproteobacteria</taxon>
        <taxon>Hyphomicrobiales</taxon>
        <taxon>Rhizobiaceae</taxon>
        <taxon>Rhizobium/Agrobacterium group</taxon>
        <taxon>Agrobacterium</taxon>
    </lineage>
</organism>
<dbReference type="RefSeq" id="WP_320188686.1">
    <property type="nucleotide sequence ID" value="NZ_CP192765.1"/>
</dbReference>
<proteinExistence type="predicted"/>
<dbReference type="InterPro" id="IPR036046">
    <property type="entry name" value="Acylphosphatase-like_dom_sf"/>
</dbReference>
<comment type="caution">
    <text evidence="2">The sequence shown here is derived from an EMBL/GenBank/DDBJ whole genome shotgun (WGS) entry which is preliminary data.</text>
</comment>
<accession>A0ABU4W7E8</accession>